<dbReference type="GO" id="GO:0005524">
    <property type="term" value="F:ATP binding"/>
    <property type="evidence" value="ECO:0007669"/>
    <property type="project" value="UniProtKB-UniRule"/>
</dbReference>
<keyword evidence="7 13" id="KW-0808">Transferase</keyword>
<evidence type="ECO:0000256" key="5">
    <source>
        <dbReference type="ARBA" id="ARBA00022516"/>
    </source>
</evidence>
<comment type="pathway">
    <text evidence="2 13">Glycolipid biosynthesis; lipid IV(A) biosynthesis; lipid IV(A) from (3R)-3-hydroxytetradecanoyl-[acyl-carrier-protein] and UDP-N-acetyl-alpha-D-glucosamine: step 6/6.</text>
</comment>
<comment type="caution">
    <text evidence="13">Lacks conserved residue(s) required for the propagation of feature annotation.</text>
</comment>
<evidence type="ECO:0000256" key="9">
    <source>
        <dbReference type="ARBA" id="ARBA00022777"/>
    </source>
</evidence>
<dbReference type="PANTHER" id="PTHR42724">
    <property type="entry name" value="TETRAACYLDISACCHARIDE 4'-KINASE"/>
    <property type="match status" value="1"/>
</dbReference>
<name>A0A3A4NLW2_ABYX5</name>
<dbReference type="Pfam" id="PF02606">
    <property type="entry name" value="LpxK"/>
    <property type="match status" value="1"/>
</dbReference>
<dbReference type="AlphaFoldDB" id="A0A3A4NLW2"/>
<evidence type="ECO:0000256" key="7">
    <source>
        <dbReference type="ARBA" id="ARBA00022679"/>
    </source>
</evidence>
<accession>A0A3A4NLW2</accession>
<evidence type="ECO:0000256" key="10">
    <source>
        <dbReference type="ARBA" id="ARBA00022840"/>
    </source>
</evidence>
<keyword evidence="6 13" id="KW-0441">Lipid A biosynthesis</keyword>
<dbReference type="PANTHER" id="PTHR42724:SF1">
    <property type="entry name" value="TETRAACYLDISACCHARIDE 4'-KINASE, MITOCHONDRIAL-RELATED"/>
    <property type="match status" value="1"/>
</dbReference>
<comment type="catalytic activity">
    <reaction evidence="13">
        <text>a lipid A disaccharide + ATP = a lipid IVA + ADP + H(+)</text>
        <dbReference type="Rhea" id="RHEA:67840"/>
        <dbReference type="ChEBI" id="CHEBI:15378"/>
        <dbReference type="ChEBI" id="CHEBI:30616"/>
        <dbReference type="ChEBI" id="CHEBI:176343"/>
        <dbReference type="ChEBI" id="CHEBI:176425"/>
        <dbReference type="ChEBI" id="CHEBI:456216"/>
        <dbReference type="EC" id="2.7.1.130"/>
    </reaction>
</comment>
<evidence type="ECO:0000256" key="3">
    <source>
        <dbReference type="ARBA" id="ARBA00012071"/>
    </source>
</evidence>
<comment type="similarity">
    <text evidence="13">Belongs to the LpxK family.</text>
</comment>
<dbReference type="InterPro" id="IPR027417">
    <property type="entry name" value="P-loop_NTPase"/>
</dbReference>
<gene>
    <name evidence="13 14" type="primary">lpxK</name>
    <name evidence="14" type="ORF">C4520_14970</name>
</gene>
<keyword evidence="10 13" id="KW-0067">ATP-binding</keyword>
<evidence type="ECO:0000256" key="6">
    <source>
        <dbReference type="ARBA" id="ARBA00022556"/>
    </source>
</evidence>
<reference evidence="14 15" key="1">
    <citation type="journal article" date="2017" name="ISME J.">
        <title>Energy and carbon metabolisms in a deep terrestrial subsurface fluid microbial community.</title>
        <authorList>
            <person name="Momper L."/>
            <person name="Jungbluth S.P."/>
            <person name="Lee M.D."/>
            <person name="Amend J.P."/>
        </authorList>
    </citation>
    <scope>NUCLEOTIDE SEQUENCE [LARGE SCALE GENOMIC DNA]</scope>
    <source>
        <strain evidence="14">SURF_5</strain>
    </source>
</reference>
<comment type="caution">
    <text evidence="14">The sequence shown here is derived from an EMBL/GenBank/DDBJ whole genome shotgun (WGS) entry which is preliminary data.</text>
</comment>
<comment type="function">
    <text evidence="1 13">Transfers the gamma-phosphate of ATP to the 4'-position of a tetraacyldisaccharide 1-phosphate intermediate (termed DS-1-P) to form tetraacyldisaccharide 1,4'-bis-phosphate (lipid IVA).</text>
</comment>
<sequence>MTNLEWYMRVISGEAKGIVPAISRAVLAGASLLYYSVWAAREAGYRLGILPIRKVGARVVSIGNIVAGGAGKPPAVIYYARRFTGEGKRVAVISRGYGRLSQTDEPVVVSDAGGKILVTPCVSGDEPYLLAKKLPGTPVIVCGDRIRAARLAIERFSPDVILLDDGFQHRAIARDEDIVVIDCSEPFGYGHLLPRGLLREPMSALKRATCFLLTRVDERKHADVVEKLKGLNPPAELILSRHHPSSLVSFSKNEPFPLDFLKRKKALALSSIGNPKSFGRTLKRLEAEVVGSLSFPDHHWYVAADAERIRKAAEKCGAELIITTEKDAVRLNLLVDKPANIFLLGIELEIIGSYPGGAA</sequence>
<organism evidence="14 15">
    <name type="scientific">Abyssobacteria bacterium (strain SURF_5)</name>
    <dbReference type="NCBI Taxonomy" id="2093360"/>
    <lineage>
        <taxon>Bacteria</taxon>
        <taxon>Pseudomonadati</taxon>
        <taxon>Candidatus Hydrogenedentota</taxon>
        <taxon>Candidatus Abyssobacteria</taxon>
    </lineage>
</organism>
<evidence type="ECO:0000256" key="13">
    <source>
        <dbReference type="HAMAP-Rule" id="MF_00409"/>
    </source>
</evidence>
<evidence type="ECO:0000313" key="15">
    <source>
        <dbReference type="Proteomes" id="UP000265882"/>
    </source>
</evidence>
<evidence type="ECO:0000313" key="14">
    <source>
        <dbReference type="EMBL" id="RJP18150.1"/>
    </source>
</evidence>
<dbReference type="NCBIfam" id="TIGR00682">
    <property type="entry name" value="lpxK"/>
    <property type="match status" value="1"/>
</dbReference>
<evidence type="ECO:0000256" key="8">
    <source>
        <dbReference type="ARBA" id="ARBA00022741"/>
    </source>
</evidence>
<evidence type="ECO:0000256" key="2">
    <source>
        <dbReference type="ARBA" id="ARBA00004870"/>
    </source>
</evidence>
<dbReference type="GO" id="GO:0009245">
    <property type="term" value="P:lipid A biosynthetic process"/>
    <property type="evidence" value="ECO:0007669"/>
    <property type="project" value="UniProtKB-UniRule"/>
</dbReference>
<protein>
    <recommendedName>
        <fullName evidence="4 13">Tetraacyldisaccharide 4'-kinase</fullName>
        <ecNumber evidence="3 13">2.7.1.130</ecNumber>
    </recommendedName>
    <alternativeName>
        <fullName evidence="12 13">Lipid A 4'-kinase</fullName>
    </alternativeName>
</protein>
<keyword evidence="9 13" id="KW-0418">Kinase</keyword>
<dbReference type="Proteomes" id="UP000265882">
    <property type="component" value="Unassembled WGS sequence"/>
</dbReference>
<dbReference type="UniPathway" id="UPA00359">
    <property type="reaction ID" value="UER00482"/>
</dbReference>
<proteinExistence type="inferred from homology"/>
<keyword evidence="8 13" id="KW-0547">Nucleotide-binding</keyword>
<evidence type="ECO:0000256" key="11">
    <source>
        <dbReference type="ARBA" id="ARBA00023098"/>
    </source>
</evidence>
<dbReference type="HAMAP" id="MF_00409">
    <property type="entry name" value="LpxK"/>
    <property type="match status" value="1"/>
</dbReference>
<dbReference type="GO" id="GO:0009029">
    <property type="term" value="F:lipid-A 4'-kinase activity"/>
    <property type="evidence" value="ECO:0007669"/>
    <property type="project" value="UniProtKB-UniRule"/>
</dbReference>
<dbReference type="EMBL" id="QZKU01000105">
    <property type="protein sequence ID" value="RJP18150.1"/>
    <property type="molecule type" value="Genomic_DNA"/>
</dbReference>
<dbReference type="EC" id="2.7.1.130" evidence="3 13"/>
<evidence type="ECO:0000256" key="4">
    <source>
        <dbReference type="ARBA" id="ARBA00016436"/>
    </source>
</evidence>
<dbReference type="InterPro" id="IPR003758">
    <property type="entry name" value="LpxK"/>
</dbReference>
<evidence type="ECO:0000256" key="1">
    <source>
        <dbReference type="ARBA" id="ARBA00002274"/>
    </source>
</evidence>
<dbReference type="GO" id="GO:0005886">
    <property type="term" value="C:plasma membrane"/>
    <property type="evidence" value="ECO:0007669"/>
    <property type="project" value="TreeGrafter"/>
</dbReference>
<dbReference type="SUPFAM" id="SSF52540">
    <property type="entry name" value="P-loop containing nucleoside triphosphate hydrolases"/>
    <property type="match status" value="1"/>
</dbReference>
<keyword evidence="5 13" id="KW-0444">Lipid biosynthesis</keyword>
<dbReference type="GO" id="GO:0009244">
    <property type="term" value="P:lipopolysaccharide core region biosynthetic process"/>
    <property type="evidence" value="ECO:0007669"/>
    <property type="project" value="TreeGrafter"/>
</dbReference>
<keyword evidence="11 13" id="KW-0443">Lipid metabolism</keyword>
<evidence type="ECO:0000256" key="12">
    <source>
        <dbReference type="ARBA" id="ARBA00029757"/>
    </source>
</evidence>